<dbReference type="PANTHER" id="PTHR42756:SF1">
    <property type="entry name" value="TRANSCRIPTIONAL REPRESSOR OF EMRAB OPERON"/>
    <property type="match status" value="1"/>
</dbReference>
<dbReference type="InterPro" id="IPR036390">
    <property type="entry name" value="WH_DNA-bd_sf"/>
</dbReference>
<organism evidence="5 6">
    <name type="scientific">Paracoccus mangrovi</name>
    <dbReference type="NCBI Taxonomy" id="1715645"/>
    <lineage>
        <taxon>Bacteria</taxon>
        <taxon>Pseudomonadati</taxon>
        <taxon>Pseudomonadota</taxon>
        <taxon>Alphaproteobacteria</taxon>
        <taxon>Rhodobacterales</taxon>
        <taxon>Paracoccaceae</taxon>
        <taxon>Paracoccus</taxon>
    </lineage>
</organism>
<name>A0ABV7R448_9RHOB</name>
<evidence type="ECO:0000259" key="4">
    <source>
        <dbReference type="PROSITE" id="PS50995"/>
    </source>
</evidence>
<dbReference type="PROSITE" id="PS50995">
    <property type="entry name" value="HTH_MARR_2"/>
    <property type="match status" value="1"/>
</dbReference>
<dbReference type="Gene3D" id="1.10.10.10">
    <property type="entry name" value="Winged helix-like DNA-binding domain superfamily/Winged helix DNA-binding domain"/>
    <property type="match status" value="1"/>
</dbReference>
<gene>
    <name evidence="5" type="ORF">ACFOMH_07925</name>
</gene>
<dbReference type="Proteomes" id="UP001595721">
    <property type="component" value="Unassembled WGS sequence"/>
</dbReference>
<keyword evidence="6" id="KW-1185">Reference proteome</keyword>
<sequence>MRNYDLHSRLGYRVSRLSRTMQARLDRCISKYGITRLMWCVLTGVGYDGVTNPSELADYIGITRPATSRLLRTMETRGLLERSYGGNDGRMIEVRLSARGAEVLALARKGVDAVNDHFTAKLTPEEMQQFLNAVEKLTADENEQLTNL</sequence>
<reference evidence="6" key="1">
    <citation type="journal article" date="2019" name="Int. J. Syst. Evol. Microbiol.">
        <title>The Global Catalogue of Microorganisms (GCM) 10K type strain sequencing project: providing services to taxonomists for standard genome sequencing and annotation.</title>
        <authorList>
            <consortium name="The Broad Institute Genomics Platform"/>
            <consortium name="The Broad Institute Genome Sequencing Center for Infectious Disease"/>
            <person name="Wu L."/>
            <person name="Ma J."/>
        </authorList>
    </citation>
    <scope>NUCLEOTIDE SEQUENCE [LARGE SCALE GENOMIC DNA]</scope>
    <source>
        <strain evidence="6">KCTC 42899</strain>
    </source>
</reference>
<accession>A0ABV7R448</accession>
<proteinExistence type="predicted"/>
<evidence type="ECO:0000256" key="1">
    <source>
        <dbReference type="ARBA" id="ARBA00023015"/>
    </source>
</evidence>
<keyword evidence="1" id="KW-0805">Transcription regulation</keyword>
<feature type="domain" description="HTH marR-type" evidence="4">
    <location>
        <begin position="7"/>
        <end position="139"/>
    </location>
</feature>
<evidence type="ECO:0000313" key="5">
    <source>
        <dbReference type="EMBL" id="MFC3528104.1"/>
    </source>
</evidence>
<dbReference type="EMBL" id="JBHRXJ010000004">
    <property type="protein sequence ID" value="MFC3528104.1"/>
    <property type="molecule type" value="Genomic_DNA"/>
</dbReference>
<keyword evidence="3" id="KW-0804">Transcription</keyword>
<dbReference type="PANTHER" id="PTHR42756">
    <property type="entry name" value="TRANSCRIPTIONAL REGULATOR, MARR"/>
    <property type="match status" value="1"/>
</dbReference>
<keyword evidence="2" id="KW-0238">DNA-binding</keyword>
<dbReference type="RefSeq" id="WP_374424886.1">
    <property type="nucleotide sequence ID" value="NZ_JBHRXJ010000004.1"/>
</dbReference>
<evidence type="ECO:0000313" key="6">
    <source>
        <dbReference type="Proteomes" id="UP001595721"/>
    </source>
</evidence>
<dbReference type="InterPro" id="IPR036388">
    <property type="entry name" value="WH-like_DNA-bd_sf"/>
</dbReference>
<dbReference type="InterPro" id="IPR000835">
    <property type="entry name" value="HTH_MarR-typ"/>
</dbReference>
<protein>
    <submittedName>
        <fullName evidence="5">MarR family winged helix-turn-helix transcriptional regulator</fullName>
    </submittedName>
</protein>
<dbReference type="Pfam" id="PF12802">
    <property type="entry name" value="MarR_2"/>
    <property type="match status" value="1"/>
</dbReference>
<dbReference type="SUPFAM" id="SSF46785">
    <property type="entry name" value="Winged helix' DNA-binding domain"/>
    <property type="match status" value="1"/>
</dbReference>
<comment type="caution">
    <text evidence="5">The sequence shown here is derived from an EMBL/GenBank/DDBJ whole genome shotgun (WGS) entry which is preliminary data.</text>
</comment>
<dbReference type="SMART" id="SM00347">
    <property type="entry name" value="HTH_MARR"/>
    <property type="match status" value="1"/>
</dbReference>
<dbReference type="PRINTS" id="PR00598">
    <property type="entry name" value="HTHMARR"/>
</dbReference>
<evidence type="ECO:0000256" key="2">
    <source>
        <dbReference type="ARBA" id="ARBA00023125"/>
    </source>
</evidence>
<evidence type="ECO:0000256" key="3">
    <source>
        <dbReference type="ARBA" id="ARBA00023163"/>
    </source>
</evidence>